<dbReference type="AlphaFoldDB" id="A0AAN6HY37"/>
<gene>
    <name evidence="2" type="ORF">KL933_005202</name>
    <name evidence="3" type="ORF">KL946_002670</name>
</gene>
<evidence type="ECO:0000313" key="2">
    <source>
        <dbReference type="EMBL" id="KAG7723880.1"/>
    </source>
</evidence>
<feature type="region of interest" description="Disordered" evidence="1">
    <location>
        <begin position="61"/>
        <end position="95"/>
    </location>
</feature>
<evidence type="ECO:0000313" key="5">
    <source>
        <dbReference type="Proteomes" id="UP000738402"/>
    </source>
</evidence>
<proteinExistence type="predicted"/>
<feature type="region of interest" description="Disordered" evidence="1">
    <location>
        <begin position="129"/>
        <end position="153"/>
    </location>
</feature>
<accession>A0AAN6HY37</accession>
<feature type="compositionally biased region" description="Acidic residues" evidence="1">
    <location>
        <begin position="142"/>
        <end position="153"/>
    </location>
</feature>
<evidence type="ECO:0000256" key="1">
    <source>
        <dbReference type="SAM" id="MobiDB-lite"/>
    </source>
</evidence>
<keyword evidence="4" id="KW-1185">Reference proteome</keyword>
<evidence type="ECO:0000313" key="3">
    <source>
        <dbReference type="EMBL" id="KAG7764803.1"/>
    </source>
</evidence>
<sequence length="153" mass="16848">MDDRVVVDAVVERRRQIVRLAGLGRQSARVAFLRGLQNLELQWQNAATVVGRTQRCPQGGVDQVGVFARDGGPRVGQGEEHGRRGAEDREDRAHLHEQATELVAQLARVEDAQLGAIDQIRHGVVRCEAEAGRGQAQRADADEFDDLETANHL</sequence>
<feature type="compositionally biased region" description="Basic and acidic residues" evidence="1">
    <location>
        <begin position="77"/>
        <end position="95"/>
    </location>
</feature>
<dbReference type="EMBL" id="JAHLUH010000021">
    <property type="protein sequence ID" value="KAG7723880.1"/>
    <property type="molecule type" value="Genomic_DNA"/>
</dbReference>
<dbReference type="EMBL" id="JAHLUN010000007">
    <property type="protein sequence ID" value="KAG7764803.1"/>
    <property type="molecule type" value="Genomic_DNA"/>
</dbReference>
<organism evidence="2 5">
    <name type="scientific">Ogataea haglerorum</name>
    <dbReference type="NCBI Taxonomy" id="1937702"/>
    <lineage>
        <taxon>Eukaryota</taxon>
        <taxon>Fungi</taxon>
        <taxon>Dikarya</taxon>
        <taxon>Ascomycota</taxon>
        <taxon>Saccharomycotina</taxon>
        <taxon>Pichiomycetes</taxon>
        <taxon>Pichiales</taxon>
        <taxon>Pichiaceae</taxon>
        <taxon>Ogataea</taxon>
    </lineage>
</organism>
<name>A0AAN6HY37_9ASCO</name>
<reference evidence="2 4" key="1">
    <citation type="journal article" date="2021" name="G3 (Bethesda)">
        <title>Genomic diversity, chromosomal rearrangements, and interspecies hybridization in the ogataea polymorpha species complex.</title>
        <authorList>
            <person name="Hanson S.J."/>
            <person name="Cinneide E.O."/>
            <person name="Salzberg L.I."/>
            <person name="Wolfe K.H."/>
            <person name="McGowan J."/>
            <person name="Fitzpatrick D.A."/>
            <person name="Matlin K."/>
        </authorList>
    </citation>
    <scope>NUCLEOTIDE SEQUENCE</scope>
    <source>
        <strain evidence="3">81-436-3</strain>
        <strain evidence="2">83-405-1</strain>
    </source>
</reference>
<protein>
    <submittedName>
        <fullName evidence="2">Uncharacterized protein</fullName>
    </submittedName>
</protein>
<dbReference type="Proteomes" id="UP000697297">
    <property type="component" value="Unassembled WGS sequence"/>
</dbReference>
<dbReference type="Proteomes" id="UP000738402">
    <property type="component" value="Unassembled WGS sequence"/>
</dbReference>
<comment type="caution">
    <text evidence="2">The sequence shown here is derived from an EMBL/GenBank/DDBJ whole genome shotgun (WGS) entry which is preliminary data.</text>
</comment>
<evidence type="ECO:0000313" key="4">
    <source>
        <dbReference type="Proteomes" id="UP000697297"/>
    </source>
</evidence>